<reference evidence="5 6" key="1">
    <citation type="submission" date="2019-01" db="EMBL/GenBank/DDBJ databases">
        <title>Spirosoma flava sp. nov., a propanil-degrading bacterium isolated from herbicide-contaminated soil.</title>
        <authorList>
            <person name="Zhang L."/>
            <person name="Jiang J.-D."/>
        </authorList>
    </citation>
    <scope>NUCLEOTIDE SEQUENCE [LARGE SCALE GENOMIC DNA]</scope>
    <source>
        <strain evidence="5 6">TY50</strain>
    </source>
</reference>
<protein>
    <submittedName>
        <fullName evidence="5">PAS domain-containing protein</fullName>
    </submittedName>
</protein>
<dbReference type="CDD" id="cd00130">
    <property type="entry name" value="PAS"/>
    <property type="match status" value="1"/>
</dbReference>
<evidence type="ECO:0000259" key="4">
    <source>
        <dbReference type="PROSITE" id="PS50113"/>
    </source>
</evidence>
<evidence type="ECO:0000256" key="2">
    <source>
        <dbReference type="ARBA" id="ARBA00022643"/>
    </source>
</evidence>
<evidence type="ECO:0000256" key="1">
    <source>
        <dbReference type="ARBA" id="ARBA00022630"/>
    </source>
</evidence>
<dbReference type="Proteomes" id="UP000290407">
    <property type="component" value="Unassembled WGS sequence"/>
</dbReference>
<gene>
    <name evidence="5" type="ORF">EQG79_03985</name>
</gene>
<dbReference type="PROSITE" id="PS50113">
    <property type="entry name" value="PAC"/>
    <property type="match status" value="1"/>
</dbReference>
<keyword evidence="3" id="KW-0157">Chromophore</keyword>
<dbReference type="Pfam" id="PF13426">
    <property type="entry name" value="PAS_9"/>
    <property type="match status" value="1"/>
</dbReference>
<dbReference type="PANTHER" id="PTHR47429:SF2">
    <property type="entry name" value="PROTEIN TWIN LOV 1"/>
    <property type="match status" value="1"/>
</dbReference>
<dbReference type="InterPro" id="IPR035965">
    <property type="entry name" value="PAS-like_dom_sf"/>
</dbReference>
<dbReference type="RefSeq" id="WP_077920522.1">
    <property type="nucleotide sequence ID" value="NZ_SBLB01000001.1"/>
</dbReference>
<sequence length="180" mass="20648">MLTSESYVELVNRGYSRSQQDGSRPYPVACYEVFLLSQAQQRAKNKEAALFRQLADIFDWDLPRRKRNAYLRKLQNGHTLVLTDLSRTILWTSKNFLTMTGYAHTEALGRTPKMLQGPGTDAHTLQQVRDSLDRADSVEADLLNYRKNGEPYICRVHIDPLYNNQNELTHFLAVESEVAA</sequence>
<dbReference type="Gene3D" id="3.30.450.20">
    <property type="entry name" value="PAS domain"/>
    <property type="match status" value="1"/>
</dbReference>
<keyword evidence="2" id="KW-0288">FMN</keyword>
<dbReference type="NCBIfam" id="TIGR00229">
    <property type="entry name" value="sensory_box"/>
    <property type="match status" value="1"/>
</dbReference>
<dbReference type="InterPro" id="IPR000700">
    <property type="entry name" value="PAS-assoc_C"/>
</dbReference>
<keyword evidence="6" id="KW-1185">Reference proteome</keyword>
<evidence type="ECO:0000313" key="5">
    <source>
        <dbReference type="EMBL" id="RYC71313.1"/>
    </source>
</evidence>
<dbReference type="SUPFAM" id="SSF55785">
    <property type="entry name" value="PYP-like sensor domain (PAS domain)"/>
    <property type="match status" value="1"/>
</dbReference>
<comment type="caution">
    <text evidence="5">The sequence shown here is derived from an EMBL/GenBank/DDBJ whole genome shotgun (WGS) entry which is preliminary data.</text>
</comment>
<keyword evidence="1" id="KW-0285">Flavoprotein</keyword>
<dbReference type="PANTHER" id="PTHR47429">
    <property type="entry name" value="PROTEIN TWIN LOV 1"/>
    <property type="match status" value="1"/>
</dbReference>
<evidence type="ECO:0000313" key="6">
    <source>
        <dbReference type="Proteomes" id="UP000290407"/>
    </source>
</evidence>
<dbReference type="InterPro" id="IPR000014">
    <property type="entry name" value="PAS"/>
</dbReference>
<proteinExistence type="predicted"/>
<dbReference type="EMBL" id="SBLB01000001">
    <property type="protein sequence ID" value="RYC71313.1"/>
    <property type="molecule type" value="Genomic_DNA"/>
</dbReference>
<evidence type="ECO:0000256" key="3">
    <source>
        <dbReference type="ARBA" id="ARBA00022991"/>
    </source>
</evidence>
<accession>A0A4Q2UNR9</accession>
<organism evidence="5 6">
    <name type="scientific">Spirosoma sordidisoli</name>
    <dbReference type="NCBI Taxonomy" id="2502893"/>
    <lineage>
        <taxon>Bacteria</taxon>
        <taxon>Pseudomonadati</taxon>
        <taxon>Bacteroidota</taxon>
        <taxon>Cytophagia</taxon>
        <taxon>Cytophagales</taxon>
        <taxon>Cytophagaceae</taxon>
        <taxon>Spirosoma</taxon>
    </lineage>
</organism>
<feature type="domain" description="PAC" evidence="4">
    <location>
        <begin position="136"/>
        <end position="180"/>
    </location>
</feature>
<dbReference type="AlphaFoldDB" id="A0A4Q2UNR9"/>
<name>A0A4Q2UNR9_9BACT</name>